<reference evidence="1 2" key="1">
    <citation type="submission" date="2021-02" db="EMBL/GenBank/DDBJ databases">
        <title>Plant Genome Project.</title>
        <authorList>
            <person name="Zhang R.-G."/>
        </authorList>
    </citation>
    <scope>NUCLEOTIDE SEQUENCE [LARGE SCALE GENOMIC DNA]</scope>
    <source>
        <tissue evidence="1">Leaves</tissue>
    </source>
</reference>
<name>A0ABQ8H911_9ROSI</name>
<evidence type="ECO:0000313" key="2">
    <source>
        <dbReference type="Proteomes" id="UP000827721"/>
    </source>
</evidence>
<sequence>MGLNTEDTDSLMATVGIDDTVGIQPRGIVPVFIGLNSRMKERILNLQQSVTDILKDLKVRFNNVWVQQAFVVDTMTEKMRATDDEITILKYFRAKRISEREHVSITSMYFNGDAKLWWHTSQNAGDSDDAGPSKVNPLQLFTTISTEKQPSCYNDLIYVTAKVNGKDVRAILDTFVTNNFVARREADMLGLNLLGSTSQIKAVNIGAIPMHGVAETILNVGSW</sequence>
<dbReference type="Gene3D" id="2.40.70.10">
    <property type="entry name" value="Acid Proteases"/>
    <property type="match status" value="1"/>
</dbReference>
<comment type="caution">
    <text evidence="1">The sequence shown here is derived from an EMBL/GenBank/DDBJ whole genome shotgun (WGS) entry which is preliminary data.</text>
</comment>
<protein>
    <submittedName>
        <fullName evidence="1">Uncharacterized protein</fullName>
    </submittedName>
</protein>
<gene>
    <name evidence="1" type="ORF">JRO89_XS13G0187000</name>
</gene>
<evidence type="ECO:0000313" key="1">
    <source>
        <dbReference type="EMBL" id="KAH7550409.1"/>
    </source>
</evidence>
<accession>A0ABQ8H911</accession>
<dbReference type="EMBL" id="JAFEMO010000013">
    <property type="protein sequence ID" value="KAH7550409.1"/>
    <property type="molecule type" value="Genomic_DNA"/>
</dbReference>
<keyword evidence="2" id="KW-1185">Reference proteome</keyword>
<dbReference type="Proteomes" id="UP000827721">
    <property type="component" value="Unassembled WGS sequence"/>
</dbReference>
<proteinExistence type="predicted"/>
<dbReference type="InterPro" id="IPR021109">
    <property type="entry name" value="Peptidase_aspartic_dom_sf"/>
</dbReference>
<organism evidence="1 2">
    <name type="scientific">Xanthoceras sorbifolium</name>
    <dbReference type="NCBI Taxonomy" id="99658"/>
    <lineage>
        <taxon>Eukaryota</taxon>
        <taxon>Viridiplantae</taxon>
        <taxon>Streptophyta</taxon>
        <taxon>Embryophyta</taxon>
        <taxon>Tracheophyta</taxon>
        <taxon>Spermatophyta</taxon>
        <taxon>Magnoliopsida</taxon>
        <taxon>eudicotyledons</taxon>
        <taxon>Gunneridae</taxon>
        <taxon>Pentapetalae</taxon>
        <taxon>rosids</taxon>
        <taxon>malvids</taxon>
        <taxon>Sapindales</taxon>
        <taxon>Sapindaceae</taxon>
        <taxon>Xanthoceroideae</taxon>
        <taxon>Xanthoceras</taxon>
    </lineage>
</organism>